<protein>
    <submittedName>
        <fullName evidence="1">Uncharacterized protein</fullName>
    </submittedName>
</protein>
<comment type="caution">
    <text evidence="1">The sequence shown here is derived from an EMBL/GenBank/DDBJ whole genome shotgun (WGS) entry which is preliminary data.</text>
</comment>
<proteinExistence type="predicted"/>
<organism evidence="1 2">
    <name type="scientific">Candidatus Taylorbacteria bacterium RIFCSPHIGHO2_01_FULL_51_15</name>
    <dbReference type="NCBI Taxonomy" id="1802304"/>
    <lineage>
        <taxon>Bacteria</taxon>
        <taxon>Candidatus Tayloriibacteriota</taxon>
    </lineage>
</organism>
<evidence type="ECO:0000313" key="2">
    <source>
        <dbReference type="Proteomes" id="UP000178121"/>
    </source>
</evidence>
<gene>
    <name evidence="1" type="ORF">A2849_02335</name>
</gene>
<evidence type="ECO:0000313" key="1">
    <source>
        <dbReference type="EMBL" id="OHA21627.1"/>
    </source>
</evidence>
<accession>A0A1G2MCL0</accession>
<dbReference type="EMBL" id="MHRI01000006">
    <property type="protein sequence ID" value="OHA21627.1"/>
    <property type="molecule type" value="Genomic_DNA"/>
</dbReference>
<name>A0A1G2MCL0_9BACT</name>
<sequence length="402" mass="46362">MTISAIEQPLTSEPGVRKLEPGAYGPYARLLERASRQLRAYYNDNESSEKDSMGLYTEKLLRTMRALRIKFSNSPHYLGRPGIALTDSGFPQYADVQQLETDLLTRGERLPKFRPIPELKDAFLNHVMLATSETDRALFDDRSNQFRWEISERTYLEMLDLRTIFFTFTPGKLFPAEAGQWEKEKGRRAYHFSWGCYDAQTNRPYVYFILVTQDETERRLDEPNNPEYVKFLDGVRAIATRAPENLMGIAVSLDESFTHLYPKVLKRICIGPLVAPMLYKDVQDLSPKLIASRLLPMFERAKLTNEDFVLLLATEIVFSEREARGRSPLLSLTKSKMRQIFHVPKNDQILLRRGASVIQTYAIMPHRLRQHLEKEDFTGLAELRGAQFLTYEPQTEGVSHVG</sequence>
<reference evidence="1 2" key="1">
    <citation type="journal article" date="2016" name="Nat. Commun.">
        <title>Thousands of microbial genomes shed light on interconnected biogeochemical processes in an aquifer system.</title>
        <authorList>
            <person name="Anantharaman K."/>
            <person name="Brown C.T."/>
            <person name="Hug L.A."/>
            <person name="Sharon I."/>
            <person name="Castelle C.J."/>
            <person name="Probst A.J."/>
            <person name="Thomas B.C."/>
            <person name="Singh A."/>
            <person name="Wilkins M.J."/>
            <person name="Karaoz U."/>
            <person name="Brodie E.L."/>
            <person name="Williams K.H."/>
            <person name="Hubbard S.S."/>
            <person name="Banfield J.F."/>
        </authorList>
    </citation>
    <scope>NUCLEOTIDE SEQUENCE [LARGE SCALE GENOMIC DNA]</scope>
</reference>
<dbReference type="AlphaFoldDB" id="A0A1G2MCL0"/>
<dbReference type="Proteomes" id="UP000178121">
    <property type="component" value="Unassembled WGS sequence"/>
</dbReference>